<evidence type="ECO:0000256" key="5">
    <source>
        <dbReference type="ARBA" id="ARBA00023163"/>
    </source>
</evidence>
<evidence type="ECO:0000313" key="10">
    <source>
        <dbReference type="Proteomes" id="UP000470470"/>
    </source>
</evidence>
<keyword evidence="3 6" id="KW-0731">Sigma factor</keyword>
<dbReference type="Proteomes" id="UP000470470">
    <property type="component" value="Unassembled WGS sequence"/>
</dbReference>
<dbReference type="SUPFAM" id="SSF88946">
    <property type="entry name" value="Sigma2 domain of RNA polymerase sigma factors"/>
    <property type="match status" value="1"/>
</dbReference>
<dbReference type="Gene3D" id="1.10.1740.10">
    <property type="match status" value="1"/>
</dbReference>
<dbReference type="PANTHER" id="PTHR43133:SF62">
    <property type="entry name" value="RNA POLYMERASE SIGMA FACTOR SIGZ"/>
    <property type="match status" value="1"/>
</dbReference>
<dbReference type="PANTHER" id="PTHR43133">
    <property type="entry name" value="RNA POLYMERASE ECF-TYPE SIGMA FACTO"/>
    <property type="match status" value="1"/>
</dbReference>
<comment type="caution">
    <text evidence="9">The sequence shown here is derived from an EMBL/GenBank/DDBJ whole genome shotgun (WGS) entry which is preliminary data.</text>
</comment>
<dbReference type="InterPro" id="IPR036388">
    <property type="entry name" value="WH-like_DNA-bd_sf"/>
</dbReference>
<sequence length="209" mass="22743">MAVAHSVPLVAGNAVTGLPHPPEPDDGEVARRFAAGDERALAWAYERWGPQLYGLAVRALGAGPDAEDVLQQSFVSAWNGRAGYRPDAGPLPAWLVGICRHRIADAWVRRERQRRESDAALSSARLQPTGDVDAGLDTAVTDRVLVIAELERLGQPQRGILELAFFEDLTHAQIAERTGIPLGTVKSHIRRSLERLRSRLEVDGAALHS</sequence>
<dbReference type="CDD" id="cd06171">
    <property type="entry name" value="Sigma70_r4"/>
    <property type="match status" value="1"/>
</dbReference>
<evidence type="ECO:0000313" key="9">
    <source>
        <dbReference type="EMBL" id="NEL55997.1"/>
    </source>
</evidence>
<dbReference type="GO" id="GO:0003677">
    <property type="term" value="F:DNA binding"/>
    <property type="evidence" value="ECO:0007669"/>
    <property type="project" value="UniProtKB-KW"/>
</dbReference>
<gene>
    <name evidence="9" type="ORF">G1H19_18650</name>
</gene>
<organism evidence="9 10">
    <name type="scientific">Goekera deserti</name>
    <dbReference type="NCBI Taxonomy" id="2497753"/>
    <lineage>
        <taxon>Bacteria</taxon>
        <taxon>Bacillati</taxon>
        <taxon>Actinomycetota</taxon>
        <taxon>Actinomycetes</taxon>
        <taxon>Geodermatophilales</taxon>
        <taxon>Geodermatophilaceae</taxon>
        <taxon>Goekera</taxon>
    </lineage>
</organism>
<evidence type="ECO:0000256" key="4">
    <source>
        <dbReference type="ARBA" id="ARBA00023125"/>
    </source>
</evidence>
<evidence type="ECO:0000259" key="8">
    <source>
        <dbReference type="Pfam" id="PF04545"/>
    </source>
</evidence>
<feature type="domain" description="RNA polymerase sigma-70 region 4" evidence="8">
    <location>
        <begin position="150"/>
        <end position="197"/>
    </location>
</feature>
<reference evidence="9 10" key="1">
    <citation type="submission" date="2020-02" db="EMBL/GenBank/DDBJ databases">
        <title>The whole genome sequence of CPCC 205119.</title>
        <authorList>
            <person name="Jiang Z."/>
        </authorList>
    </citation>
    <scope>NUCLEOTIDE SEQUENCE [LARGE SCALE GENOMIC DNA]</scope>
    <source>
        <strain evidence="9 10">CPCC 205119</strain>
    </source>
</reference>
<proteinExistence type="inferred from homology"/>
<dbReference type="EMBL" id="JAAGWK010000028">
    <property type="protein sequence ID" value="NEL55997.1"/>
    <property type="molecule type" value="Genomic_DNA"/>
</dbReference>
<dbReference type="GO" id="GO:0006352">
    <property type="term" value="P:DNA-templated transcription initiation"/>
    <property type="evidence" value="ECO:0007669"/>
    <property type="project" value="InterPro"/>
</dbReference>
<dbReference type="Gene3D" id="1.10.10.10">
    <property type="entry name" value="Winged helix-like DNA-binding domain superfamily/Winged helix DNA-binding domain"/>
    <property type="match status" value="1"/>
</dbReference>
<keyword evidence="2 6" id="KW-0805">Transcription regulation</keyword>
<dbReference type="SUPFAM" id="SSF88659">
    <property type="entry name" value="Sigma3 and sigma4 domains of RNA polymerase sigma factors"/>
    <property type="match status" value="1"/>
</dbReference>
<keyword evidence="5 6" id="KW-0804">Transcription</keyword>
<dbReference type="InterPro" id="IPR013324">
    <property type="entry name" value="RNA_pol_sigma_r3/r4-like"/>
</dbReference>
<dbReference type="InterPro" id="IPR039425">
    <property type="entry name" value="RNA_pol_sigma-70-like"/>
</dbReference>
<dbReference type="PROSITE" id="PS01063">
    <property type="entry name" value="SIGMA70_ECF"/>
    <property type="match status" value="1"/>
</dbReference>
<dbReference type="NCBIfam" id="TIGR02937">
    <property type="entry name" value="sigma70-ECF"/>
    <property type="match status" value="1"/>
</dbReference>
<dbReference type="InterPro" id="IPR014284">
    <property type="entry name" value="RNA_pol_sigma-70_dom"/>
</dbReference>
<feature type="domain" description="RNA polymerase sigma-70 region 2" evidence="7">
    <location>
        <begin position="45"/>
        <end position="112"/>
    </location>
</feature>
<keyword evidence="4 6" id="KW-0238">DNA-binding</keyword>
<keyword evidence="10" id="KW-1185">Reference proteome</keyword>
<dbReference type="InterPro" id="IPR007630">
    <property type="entry name" value="RNA_pol_sigma70_r4"/>
</dbReference>
<evidence type="ECO:0000256" key="6">
    <source>
        <dbReference type="RuleBase" id="RU000716"/>
    </source>
</evidence>
<dbReference type="Pfam" id="PF04542">
    <property type="entry name" value="Sigma70_r2"/>
    <property type="match status" value="1"/>
</dbReference>
<dbReference type="InterPro" id="IPR007627">
    <property type="entry name" value="RNA_pol_sigma70_r2"/>
</dbReference>
<evidence type="ECO:0000256" key="3">
    <source>
        <dbReference type="ARBA" id="ARBA00023082"/>
    </source>
</evidence>
<dbReference type="InterPro" id="IPR000838">
    <property type="entry name" value="RNA_pol_sigma70_ECF_CS"/>
</dbReference>
<comment type="similarity">
    <text evidence="1 6">Belongs to the sigma-70 factor family. ECF subfamily.</text>
</comment>
<evidence type="ECO:0000259" key="7">
    <source>
        <dbReference type="Pfam" id="PF04542"/>
    </source>
</evidence>
<accession>A0A7K3WHV8</accession>
<evidence type="ECO:0000256" key="2">
    <source>
        <dbReference type="ARBA" id="ARBA00023015"/>
    </source>
</evidence>
<dbReference type="GO" id="GO:0016987">
    <property type="term" value="F:sigma factor activity"/>
    <property type="evidence" value="ECO:0007669"/>
    <property type="project" value="UniProtKB-KW"/>
</dbReference>
<evidence type="ECO:0000256" key="1">
    <source>
        <dbReference type="ARBA" id="ARBA00010641"/>
    </source>
</evidence>
<dbReference type="InterPro" id="IPR013325">
    <property type="entry name" value="RNA_pol_sigma_r2"/>
</dbReference>
<dbReference type="AlphaFoldDB" id="A0A7K3WHV8"/>
<name>A0A7K3WHV8_9ACTN</name>
<protein>
    <recommendedName>
        <fullName evidence="6">RNA polymerase sigma factor</fullName>
    </recommendedName>
</protein>
<dbReference type="Pfam" id="PF04545">
    <property type="entry name" value="Sigma70_r4"/>
    <property type="match status" value="1"/>
</dbReference>